<accession>A0A1G6LP33</accession>
<dbReference type="CDD" id="cd09278">
    <property type="entry name" value="RNase_HI_prokaryote_like"/>
    <property type="match status" value="1"/>
</dbReference>
<evidence type="ECO:0000256" key="2">
    <source>
        <dbReference type="ARBA" id="ARBA00005300"/>
    </source>
</evidence>
<name>A0A1G6LP33_9GAMM</name>
<dbReference type="GO" id="GO:0000287">
    <property type="term" value="F:magnesium ion binding"/>
    <property type="evidence" value="ECO:0007669"/>
    <property type="project" value="UniProtKB-UniRule"/>
</dbReference>
<dbReference type="InterPro" id="IPR002156">
    <property type="entry name" value="RNaseH_domain"/>
</dbReference>
<keyword evidence="8 10" id="KW-0378">Hydrolase</keyword>
<reference evidence="12" key="1">
    <citation type="submission" date="2016-10" db="EMBL/GenBank/DDBJ databases">
        <authorList>
            <person name="Varghese N."/>
            <person name="Submissions S."/>
        </authorList>
    </citation>
    <scope>NUCLEOTIDE SEQUENCE [LARGE SCALE GENOMIC DNA]</scope>
    <source>
        <strain evidence="12">DSM 26382</strain>
    </source>
</reference>
<protein>
    <recommendedName>
        <fullName evidence="4 10">Ribonuclease H</fullName>
        <shortName evidence="10">RNase H</shortName>
        <ecNumber evidence="4 10">3.1.26.4</ecNumber>
    </recommendedName>
</protein>
<keyword evidence="9 10" id="KW-0460">Magnesium</keyword>
<dbReference type="Proteomes" id="UP000199467">
    <property type="component" value="Unassembled WGS sequence"/>
</dbReference>
<dbReference type="InterPro" id="IPR012337">
    <property type="entry name" value="RNaseH-like_sf"/>
</dbReference>
<sequence>MTARTYTAFTDGSCINNGSLIARAGWGVLVRNPEGATMEAAGPLGDGHHPTNQRAELTAAIEALKIIKKPAVVDLYTDSKYVVLGINEWLPGWKSRGWRKSDKKPVENTDLWQVIDTLLGQCNVTAHWVKGHSGHAENEHVDALAAKAAQFQKSHRKLIPAEETSMV</sequence>
<dbReference type="HAMAP" id="MF_00042">
    <property type="entry name" value="RNase_H"/>
    <property type="match status" value="1"/>
</dbReference>
<evidence type="ECO:0000256" key="6">
    <source>
        <dbReference type="ARBA" id="ARBA00022723"/>
    </source>
</evidence>
<keyword evidence="5 10" id="KW-0540">Nuclease</keyword>
<organism evidence="11 12">
    <name type="scientific">Ectopseudomonas chengduensis</name>
    <dbReference type="NCBI Taxonomy" id="489632"/>
    <lineage>
        <taxon>Bacteria</taxon>
        <taxon>Pseudomonadati</taxon>
        <taxon>Pseudomonadota</taxon>
        <taxon>Gammaproteobacteria</taxon>
        <taxon>Pseudomonadales</taxon>
        <taxon>Pseudomonadaceae</taxon>
        <taxon>Ectopseudomonas</taxon>
    </lineage>
</organism>
<evidence type="ECO:0000256" key="4">
    <source>
        <dbReference type="ARBA" id="ARBA00012180"/>
    </source>
</evidence>
<comment type="function">
    <text evidence="10">Endonuclease that specifically degrades the RNA of RNA-DNA hybrids.</text>
</comment>
<dbReference type="Pfam" id="PF00075">
    <property type="entry name" value="RNase_H"/>
    <property type="match status" value="1"/>
</dbReference>
<gene>
    <name evidence="10" type="primary">rnhA</name>
    <name evidence="11" type="ORF">SAMN05216576_103100</name>
</gene>
<dbReference type="PANTHER" id="PTHR10642">
    <property type="entry name" value="RIBONUCLEASE H1"/>
    <property type="match status" value="1"/>
</dbReference>
<evidence type="ECO:0000313" key="11">
    <source>
        <dbReference type="EMBL" id="SDC45003.1"/>
    </source>
</evidence>
<comment type="subunit">
    <text evidence="3 10">Monomer.</text>
</comment>
<comment type="similarity">
    <text evidence="2 10">Belongs to the RNase H family.</text>
</comment>
<evidence type="ECO:0000256" key="7">
    <source>
        <dbReference type="ARBA" id="ARBA00022759"/>
    </source>
</evidence>
<dbReference type="EC" id="3.1.26.4" evidence="4 10"/>
<evidence type="ECO:0000256" key="10">
    <source>
        <dbReference type="HAMAP-Rule" id="MF_00042"/>
    </source>
</evidence>
<evidence type="ECO:0000256" key="3">
    <source>
        <dbReference type="ARBA" id="ARBA00011245"/>
    </source>
</evidence>
<dbReference type="GO" id="GO:0004523">
    <property type="term" value="F:RNA-DNA hybrid ribonuclease activity"/>
    <property type="evidence" value="ECO:0007669"/>
    <property type="project" value="UniProtKB-UniRule"/>
</dbReference>
<dbReference type="GO" id="GO:0043137">
    <property type="term" value="P:DNA replication, removal of RNA primer"/>
    <property type="evidence" value="ECO:0007669"/>
    <property type="project" value="TreeGrafter"/>
</dbReference>
<dbReference type="InterPro" id="IPR050092">
    <property type="entry name" value="RNase_H"/>
</dbReference>
<dbReference type="GO" id="GO:0003676">
    <property type="term" value="F:nucleic acid binding"/>
    <property type="evidence" value="ECO:0007669"/>
    <property type="project" value="InterPro"/>
</dbReference>
<comment type="subcellular location">
    <subcellularLocation>
        <location evidence="10">Cytoplasm</location>
    </subcellularLocation>
</comment>
<feature type="binding site" evidence="10">
    <location>
        <position position="11"/>
    </location>
    <ligand>
        <name>Mg(2+)</name>
        <dbReference type="ChEBI" id="CHEBI:18420"/>
        <label>2</label>
    </ligand>
</feature>
<feature type="binding site" evidence="10">
    <location>
        <position position="142"/>
    </location>
    <ligand>
        <name>Mg(2+)</name>
        <dbReference type="ChEBI" id="CHEBI:18420"/>
        <label>2</label>
    </ligand>
</feature>
<dbReference type="InterPro" id="IPR022892">
    <property type="entry name" value="RNaseHI"/>
</dbReference>
<comment type="catalytic activity">
    <reaction evidence="1 10">
        <text>Endonucleolytic cleavage to 5'-phosphomonoester.</text>
        <dbReference type="EC" id="3.1.26.4"/>
    </reaction>
</comment>
<proteinExistence type="inferred from homology"/>
<feature type="binding site" evidence="10">
    <location>
        <position position="78"/>
    </location>
    <ligand>
        <name>Mg(2+)</name>
        <dbReference type="ChEBI" id="CHEBI:18420"/>
        <label>1</label>
    </ligand>
</feature>
<dbReference type="PANTHER" id="PTHR10642:SF26">
    <property type="entry name" value="RIBONUCLEASE H1"/>
    <property type="match status" value="1"/>
</dbReference>
<dbReference type="SUPFAM" id="SSF53098">
    <property type="entry name" value="Ribonuclease H-like"/>
    <property type="match status" value="1"/>
</dbReference>
<keyword evidence="10" id="KW-0963">Cytoplasm</keyword>
<dbReference type="EMBL" id="FMZQ01000003">
    <property type="protein sequence ID" value="SDC45003.1"/>
    <property type="molecule type" value="Genomic_DNA"/>
</dbReference>
<dbReference type="PROSITE" id="PS50879">
    <property type="entry name" value="RNASE_H_1"/>
    <property type="match status" value="1"/>
</dbReference>
<evidence type="ECO:0000313" key="12">
    <source>
        <dbReference type="Proteomes" id="UP000199467"/>
    </source>
</evidence>
<keyword evidence="12" id="KW-1185">Reference proteome</keyword>
<dbReference type="GO" id="GO:0005737">
    <property type="term" value="C:cytoplasm"/>
    <property type="evidence" value="ECO:0007669"/>
    <property type="project" value="UniProtKB-SubCell"/>
</dbReference>
<evidence type="ECO:0000256" key="9">
    <source>
        <dbReference type="ARBA" id="ARBA00022842"/>
    </source>
</evidence>
<evidence type="ECO:0000256" key="8">
    <source>
        <dbReference type="ARBA" id="ARBA00022801"/>
    </source>
</evidence>
<dbReference type="Gene3D" id="3.30.420.10">
    <property type="entry name" value="Ribonuclease H-like superfamily/Ribonuclease H"/>
    <property type="match status" value="1"/>
</dbReference>
<comment type="cofactor">
    <cofactor evidence="10">
        <name>Mg(2+)</name>
        <dbReference type="ChEBI" id="CHEBI:18420"/>
    </cofactor>
    <text evidence="10">Binds 1 Mg(2+) ion per subunit. May bind a second metal ion at a regulatory site, or after substrate binding.</text>
</comment>
<evidence type="ECO:0000256" key="5">
    <source>
        <dbReference type="ARBA" id="ARBA00022722"/>
    </source>
</evidence>
<feature type="binding site" evidence="10">
    <location>
        <position position="56"/>
    </location>
    <ligand>
        <name>Mg(2+)</name>
        <dbReference type="ChEBI" id="CHEBI:18420"/>
        <label>1</label>
    </ligand>
</feature>
<evidence type="ECO:0000256" key="1">
    <source>
        <dbReference type="ARBA" id="ARBA00000077"/>
    </source>
</evidence>
<keyword evidence="7 10" id="KW-0255">Endonuclease</keyword>
<dbReference type="AlphaFoldDB" id="A0A1G6LP33"/>
<dbReference type="InterPro" id="IPR036397">
    <property type="entry name" value="RNaseH_sf"/>
</dbReference>
<keyword evidence="6 10" id="KW-0479">Metal-binding</keyword>
<feature type="binding site" evidence="10">
    <location>
        <position position="11"/>
    </location>
    <ligand>
        <name>Mg(2+)</name>
        <dbReference type="ChEBI" id="CHEBI:18420"/>
        <label>1</label>
    </ligand>
</feature>
<dbReference type="RefSeq" id="WP_055985112.1">
    <property type="nucleotide sequence ID" value="NZ_FMZQ01000003.1"/>
</dbReference>